<proteinExistence type="predicted"/>
<protein>
    <recommendedName>
        <fullName evidence="1">Hemerythrin-like domain-containing protein</fullName>
    </recommendedName>
</protein>
<dbReference type="EMBL" id="AKGD01000001">
    <property type="protein sequence ID" value="EIT71878.1"/>
    <property type="molecule type" value="Genomic_DNA"/>
</dbReference>
<gene>
    <name evidence="2" type="ORF">WQQ_20150</name>
</gene>
<evidence type="ECO:0000259" key="1">
    <source>
        <dbReference type="Pfam" id="PF01814"/>
    </source>
</evidence>
<dbReference type="OrthoDB" id="9793637at2"/>
<accession>I8TDU9</accession>
<comment type="caution">
    <text evidence="2">The sequence shown here is derived from an EMBL/GenBank/DDBJ whole genome shotgun (WGS) entry which is preliminary data.</text>
</comment>
<feature type="domain" description="Hemerythrin-like" evidence="1">
    <location>
        <begin position="11"/>
        <end position="130"/>
    </location>
</feature>
<dbReference type="AlphaFoldDB" id="I8TDU9"/>
<organism evidence="2 3">
    <name type="scientific">Hydrocarboniphaga effusa AP103</name>
    <dbReference type="NCBI Taxonomy" id="1172194"/>
    <lineage>
        <taxon>Bacteria</taxon>
        <taxon>Pseudomonadati</taxon>
        <taxon>Pseudomonadota</taxon>
        <taxon>Gammaproteobacteria</taxon>
        <taxon>Nevskiales</taxon>
        <taxon>Nevskiaceae</taxon>
        <taxon>Hydrocarboniphaga</taxon>
    </lineage>
</organism>
<name>I8TDU9_9GAMM</name>
<evidence type="ECO:0000313" key="3">
    <source>
        <dbReference type="Proteomes" id="UP000003704"/>
    </source>
</evidence>
<dbReference type="PANTHER" id="PTHR35585">
    <property type="entry name" value="HHE DOMAIN PROTEIN (AFU_ORTHOLOGUE AFUA_4G00730)"/>
    <property type="match status" value="1"/>
</dbReference>
<dbReference type="Gene3D" id="1.20.120.520">
    <property type="entry name" value="nmb1532 protein domain like"/>
    <property type="match status" value="1"/>
</dbReference>
<dbReference type="InterPro" id="IPR012312">
    <property type="entry name" value="Hemerythrin-like"/>
</dbReference>
<dbReference type="STRING" id="1172194.WQQ_20150"/>
<evidence type="ECO:0000313" key="2">
    <source>
        <dbReference type="EMBL" id="EIT71878.1"/>
    </source>
</evidence>
<sequence length="185" mass="20615">MNIVGLRSDSHAIKLLIADHREVDGLFKAVESASNANEKASLVTEICEALTVHAELEEKLFYPESRRVLESGEQGIVDEAFVEHASLKGLILQLDGKRPSDPLFDAYVTVLKEYVQHHVKEEEAEYFPKVQRSTLDLEALGVQMLELKAALMKRKKVRAVHGTVSTNLIPSKPLEERASVTRKAA</sequence>
<reference evidence="2 3" key="1">
    <citation type="journal article" date="2012" name="J. Bacteriol.">
        <title>Genome Sequence of n-Alkane-Degrading Hydrocarboniphaga effusa Strain AP103T (ATCC BAA-332T).</title>
        <authorList>
            <person name="Chang H.K."/>
            <person name="Zylstra G.J."/>
            <person name="Chae J.C."/>
        </authorList>
    </citation>
    <scope>NUCLEOTIDE SEQUENCE [LARGE SCALE GENOMIC DNA]</scope>
    <source>
        <strain evidence="2 3">AP103</strain>
    </source>
</reference>
<dbReference type="Pfam" id="PF01814">
    <property type="entry name" value="Hemerythrin"/>
    <property type="match status" value="1"/>
</dbReference>
<dbReference type="PANTHER" id="PTHR35585:SF1">
    <property type="entry name" value="HHE DOMAIN PROTEIN (AFU_ORTHOLOGUE AFUA_4G00730)"/>
    <property type="match status" value="1"/>
</dbReference>
<dbReference type="RefSeq" id="WP_007184964.1">
    <property type="nucleotide sequence ID" value="NZ_AKGD01000001.1"/>
</dbReference>
<keyword evidence="3" id="KW-1185">Reference proteome</keyword>
<dbReference type="Proteomes" id="UP000003704">
    <property type="component" value="Unassembled WGS sequence"/>
</dbReference>